<keyword evidence="3" id="KW-1185">Reference proteome</keyword>
<comment type="caution">
    <text evidence="2">The sequence shown here is derived from an EMBL/GenBank/DDBJ whole genome shotgun (WGS) entry which is preliminary data.</text>
</comment>
<name>A0A1B7XT09_COLHI</name>
<evidence type="ECO:0000256" key="1">
    <source>
        <dbReference type="SAM" id="MobiDB-lite"/>
    </source>
</evidence>
<accession>A0A1B7XT09</accession>
<dbReference type="GeneID" id="28873208"/>
<reference evidence="3" key="1">
    <citation type="journal article" date="2017" name="BMC Genomics">
        <title>Gapless genome assembly of Colletotrichum higginsianum reveals chromosome structure and association of transposable elements with secondary metabolite gene clusters.</title>
        <authorList>
            <person name="Dallery J.-F."/>
            <person name="Lapalu N."/>
            <person name="Zampounis A."/>
            <person name="Pigne S."/>
            <person name="Luyten I."/>
            <person name="Amselem J."/>
            <person name="Wittenberg A.H.J."/>
            <person name="Zhou S."/>
            <person name="de Queiroz M.V."/>
            <person name="Robin G.P."/>
            <person name="Auger A."/>
            <person name="Hainaut M."/>
            <person name="Henrissat B."/>
            <person name="Kim K.-T."/>
            <person name="Lee Y.-H."/>
            <person name="Lespinet O."/>
            <person name="Schwartz D.C."/>
            <person name="Thon M.R."/>
            <person name="O'Connell R.J."/>
        </authorList>
    </citation>
    <scope>NUCLEOTIDE SEQUENCE [LARGE SCALE GENOMIC DNA]</scope>
    <source>
        <strain evidence="3">IMI 349063</strain>
    </source>
</reference>
<proteinExistence type="predicted"/>
<evidence type="ECO:0000313" key="2">
    <source>
        <dbReference type="EMBL" id="OBR02901.1"/>
    </source>
</evidence>
<gene>
    <name evidence="2" type="ORF">CH63R_14127</name>
</gene>
<dbReference type="KEGG" id="chig:CH63R_14127"/>
<sequence length="149" mass="17223">MRYHTLQFGKLQLVFCPYVTSSYFCTRQKNTKKSQFPRYQCEFRVYEQPGRWVAIVDWHDTVESVETNGRNGNLLQSSWNALSNPSILPPPSPTLPGRNRPSSTRFNESWSADRSITLLRISHQDSTRPAEMSEQRVFFILLHAAACNP</sequence>
<dbReference type="AlphaFoldDB" id="A0A1B7XT09"/>
<protein>
    <submittedName>
        <fullName evidence="2">Uncharacterized protein</fullName>
    </submittedName>
</protein>
<feature type="region of interest" description="Disordered" evidence="1">
    <location>
        <begin position="84"/>
        <end position="107"/>
    </location>
</feature>
<dbReference type="RefSeq" id="XP_018151419.1">
    <property type="nucleotide sequence ID" value="XM_018309101.1"/>
</dbReference>
<dbReference type="Proteomes" id="UP000092177">
    <property type="component" value="Chromosome 10"/>
</dbReference>
<dbReference type="EMBL" id="LTAN01000010">
    <property type="protein sequence ID" value="OBR02901.1"/>
    <property type="molecule type" value="Genomic_DNA"/>
</dbReference>
<evidence type="ECO:0000313" key="3">
    <source>
        <dbReference type="Proteomes" id="UP000092177"/>
    </source>
</evidence>
<organism evidence="2 3">
    <name type="scientific">Colletotrichum higginsianum (strain IMI 349063)</name>
    <name type="common">Crucifer anthracnose fungus</name>
    <dbReference type="NCBI Taxonomy" id="759273"/>
    <lineage>
        <taxon>Eukaryota</taxon>
        <taxon>Fungi</taxon>
        <taxon>Dikarya</taxon>
        <taxon>Ascomycota</taxon>
        <taxon>Pezizomycotina</taxon>
        <taxon>Sordariomycetes</taxon>
        <taxon>Hypocreomycetidae</taxon>
        <taxon>Glomerellales</taxon>
        <taxon>Glomerellaceae</taxon>
        <taxon>Colletotrichum</taxon>
        <taxon>Colletotrichum destructivum species complex</taxon>
    </lineage>
</organism>
<dbReference type="VEuPathDB" id="FungiDB:CH63R_14127"/>